<dbReference type="Pfam" id="PF07660">
    <property type="entry name" value="STN"/>
    <property type="match status" value="1"/>
</dbReference>
<dbReference type="InterPro" id="IPR037066">
    <property type="entry name" value="Plug_dom_sf"/>
</dbReference>
<keyword evidence="4 12" id="KW-1134">Transmembrane beta strand</keyword>
<evidence type="ECO:0000256" key="6">
    <source>
        <dbReference type="ARBA" id="ARBA00022692"/>
    </source>
</evidence>
<dbReference type="Gene3D" id="3.55.50.30">
    <property type="match status" value="1"/>
</dbReference>
<dbReference type="GO" id="GO:0009279">
    <property type="term" value="C:cell outer membrane"/>
    <property type="evidence" value="ECO:0007669"/>
    <property type="project" value="UniProtKB-SubCell"/>
</dbReference>
<evidence type="ECO:0000256" key="11">
    <source>
        <dbReference type="ARBA" id="ARBA00023237"/>
    </source>
</evidence>
<dbReference type="PANTHER" id="PTHR32552">
    <property type="entry name" value="FERRICHROME IRON RECEPTOR-RELATED"/>
    <property type="match status" value="1"/>
</dbReference>
<evidence type="ECO:0000256" key="4">
    <source>
        <dbReference type="ARBA" id="ARBA00022452"/>
    </source>
</evidence>
<dbReference type="RefSeq" id="WP_231944112.1">
    <property type="nucleotide sequence ID" value="NZ_AP018112.1"/>
</dbReference>
<keyword evidence="7" id="KW-0408">Iron</keyword>
<dbReference type="Proteomes" id="UP000218432">
    <property type="component" value="Chromosome 2"/>
</dbReference>
<evidence type="ECO:0000256" key="12">
    <source>
        <dbReference type="PROSITE-ProRule" id="PRU01360"/>
    </source>
</evidence>
<dbReference type="PROSITE" id="PS52016">
    <property type="entry name" value="TONB_DEPENDENT_REC_3"/>
    <property type="match status" value="1"/>
</dbReference>
<comment type="subcellular location">
    <subcellularLocation>
        <location evidence="1 12">Cell outer membrane</location>
        <topology evidence="1 12">Multi-pass membrane protein</topology>
    </subcellularLocation>
</comment>
<dbReference type="Pfam" id="PF00593">
    <property type="entry name" value="TonB_dep_Rec_b-barrel"/>
    <property type="match status" value="1"/>
</dbReference>
<dbReference type="GO" id="GO:0015344">
    <property type="term" value="F:siderophore uptake transmembrane transporter activity"/>
    <property type="evidence" value="ECO:0007669"/>
    <property type="project" value="TreeGrafter"/>
</dbReference>
<dbReference type="EMBL" id="AP018112">
    <property type="protein sequence ID" value="BAX63243.1"/>
    <property type="molecule type" value="Genomic_DNA"/>
</dbReference>
<evidence type="ECO:0000256" key="2">
    <source>
        <dbReference type="ARBA" id="ARBA00009810"/>
    </source>
</evidence>
<keyword evidence="10 15" id="KW-0675">Receptor</keyword>
<keyword evidence="5" id="KW-0410">Iron transport</keyword>
<dbReference type="InterPro" id="IPR011662">
    <property type="entry name" value="Secretin/TonB_short_N"/>
</dbReference>
<evidence type="ECO:0000256" key="8">
    <source>
        <dbReference type="ARBA" id="ARBA00023077"/>
    </source>
</evidence>
<comment type="similarity">
    <text evidence="2 12 13">Belongs to the TonB-dependent receptor family.</text>
</comment>
<protein>
    <submittedName>
        <fullName evidence="15">TonB-dependent receptor</fullName>
    </submittedName>
</protein>
<dbReference type="InterPro" id="IPR000531">
    <property type="entry name" value="Beta-barrel_TonB"/>
</dbReference>
<evidence type="ECO:0000313" key="15">
    <source>
        <dbReference type="EMBL" id="BAX63243.1"/>
    </source>
</evidence>
<dbReference type="Gene3D" id="2.40.170.20">
    <property type="entry name" value="TonB-dependent receptor, beta-barrel domain"/>
    <property type="match status" value="1"/>
</dbReference>
<evidence type="ECO:0000256" key="7">
    <source>
        <dbReference type="ARBA" id="ARBA00023004"/>
    </source>
</evidence>
<dbReference type="InterPro" id="IPR012910">
    <property type="entry name" value="Plug_dom"/>
</dbReference>
<keyword evidence="6 12" id="KW-0812">Transmembrane</keyword>
<reference evidence="15 16" key="1">
    <citation type="journal article" date="2017" name="Genome Announc.">
        <title>Complete Genome Sequence of Burkholderia stabilis FERMP-21014.</title>
        <authorList>
            <person name="Konishi K."/>
            <person name="Kumagai T."/>
            <person name="Sakasegawa S."/>
            <person name="Tamura T."/>
        </authorList>
    </citation>
    <scope>NUCLEOTIDE SEQUENCE [LARGE SCALE GENOMIC DNA]</scope>
    <source>
        <strain evidence="15 16">FERMP-21014</strain>
    </source>
</reference>
<dbReference type="PANTHER" id="PTHR32552:SF82">
    <property type="entry name" value="FCUA PROTEIN"/>
    <property type="match status" value="1"/>
</dbReference>
<evidence type="ECO:0000256" key="5">
    <source>
        <dbReference type="ARBA" id="ARBA00022496"/>
    </source>
</evidence>
<dbReference type="Gene3D" id="2.170.130.10">
    <property type="entry name" value="TonB-dependent receptor, plug domain"/>
    <property type="match status" value="1"/>
</dbReference>
<dbReference type="SUPFAM" id="SSF56935">
    <property type="entry name" value="Porins"/>
    <property type="match status" value="1"/>
</dbReference>
<dbReference type="SMART" id="SM00965">
    <property type="entry name" value="STN"/>
    <property type="match status" value="1"/>
</dbReference>
<evidence type="ECO:0000256" key="10">
    <source>
        <dbReference type="ARBA" id="ARBA00023170"/>
    </source>
</evidence>
<feature type="domain" description="Secretin/TonB short N-terminal" evidence="14">
    <location>
        <begin position="92"/>
        <end position="143"/>
    </location>
</feature>
<name>A0A1Y1BTH0_9BURK</name>
<keyword evidence="8 13" id="KW-0798">TonB box</keyword>
<keyword evidence="9 12" id="KW-0472">Membrane</keyword>
<organism evidence="15 16">
    <name type="scientific">Burkholderia stabilis</name>
    <dbReference type="NCBI Taxonomy" id="95485"/>
    <lineage>
        <taxon>Bacteria</taxon>
        <taxon>Pseudomonadati</taxon>
        <taxon>Pseudomonadota</taxon>
        <taxon>Betaproteobacteria</taxon>
        <taxon>Burkholderiales</taxon>
        <taxon>Burkholderiaceae</taxon>
        <taxon>Burkholderia</taxon>
        <taxon>Burkholderia cepacia complex</taxon>
    </lineage>
</organism>
<keyword evidence="5" id="KW-0406">Ion transport</keyword>
<evidence type="ECO:0000259" key="14">
    <source>
        <dbReference type="SMART" id="SM00965"/>
    </source>
</evidence>
<keyword evidence="3 12" id="KW-0813">Transport</keyword>
<dbReference type="GO" id="GO:0015891">
    <property type="term" value="P:siderophore transport"/>
    <property type="evidence" value="ECO:0007669"/>
    <property type="project" value="InterPro"/>
</dbReference>
<accession>A0A1Y1BTH0</accession>
<proteinExistence type="inferred from homology"/>
<evidence type="ECO:0000313" key="16">
    <source>
        <dbReference type="Proteomes" id="UP000218432"/>
    </source>
</evidence>
<gene>
    <name evidence="15" type="ORF">BSFP_061110</name>
</gene>
<dbReference type="AlphaFoldDB" id="A0A1Y1BTH0"/>
<dbReference type="InterPro" id="IPR010105">
    <property type="entry name" value="TonB_sidphr_rcpt"/>
</dbReference>
<dbReference type="InterPro" id="IPR039426">
    <property type="entry name" value="TonB-dep_rcpt-like"/>
</dbReference>
<evidence type="ECO:0000256" key="9">
    <source>
        <dbReference type="ARBA" id="ARBA00023136"/>
    </source>
</evidence>
<dbReference type="Pfam" id="PF07715">
    <property type="entry name" value="Plug"/>
    <property type="match status" value="1"/>
</dbReference>
<evidence type="ECO:0000256" key="1">
    <source>
        <dbReference type="ARBA" id="ARBA00004571"/>
    </source>
</evidence>
<dbReference type="CDD" id="cd01347">
    <property type="entry name" value="ligand_gated_channel"/>
    <property type="match status" value="1"/>
</dbReference>
<keyword evidence="11 12" id="KW-0998">Cell outer membrane</keyword>
<dbReference type="GO" id="GO:0038023">
    <property type="term" value="F:signaling receptor activity"/>
    <property type="evidence" value="ECO:0007669"/>
    <property type="project" value="InterPro"/>
</dbReference>
<evidence type="ECO:0000256" key="3">
    <source>
        <dbReference type="ARBA" id="ARBA00022448"/>
    </source>
</evidence>
<sequence length="833" mass="88129">MHRPSLSSNPDFSLPVRGRALMPRALRTAHRPAAHAVRCAVLGIALAGSGAWQAASAQSAAGAAAQAAPRRYDIPAGPLSASLNRLADQANVLLSVPGDLTAGKTSAGVHGTYSVQGAFQALLNGTGLEPVRQSDGSFSLRPVAAAAGAEAAVLPAVKVLGKRIDDAVPEPYAGGQVAQGAKVGMLGNRDYMDTPFSISSYTEKLIRDQQSTSVADLLTTTDPSVRAAIDSTNRYDAITIRGLRVENSEIALNGLYGLVPAYRVGADPVERVEILKGPGALLNGMMPQGSVGGSVNVVTKRADDTPLNRLTAEYASSSVFGGHADIGRRFGQNGEFGVRVNAAHREGDTPIDEQSRRNTSLSVGLDYRGSRLSVSGDVIYQEDFMRAPVRGYTPIAGIAVPQAPDSRTNLAQTFSYSNSHSLTALGRAEYDLSSNVTLFGAVGMNRFGYDKLEDPGATIVNAQGDAKSTSRYQSGASHALSAEAGARARFKTGPIDHQLVVSGDYLQQTTWFGQTAYGSYATNIYMPTRLAGPGAPVSVSPEAKDSAQILRSIGVADTLSAAGGLVQLTVGVRRQQVSSRNFDTSGAETSHYDQGATTPSVALVVRPLDQLSFYANYIEALTPGSAPPPDAANPNQVFAPFKSKQYEVGTKLDLGKFGATLGLFQIDVPSGIVDPVSKLFSLNGLQRNRGLELSGFGEVTRGVRLLGGVTWLDARLRRTQGGTYDGNRAIGAPSLQATLGAEWDTPFVPGVTLTSRMIYTGKAYVSQDNTQHVPSWTRFDLGGRYTTKVAGRDVTLRANVTNLFNRDYWQANPTGYLFTGAPRTFWLSVSTDL</sequence>
<dbReference type="InterPro" id="IPR036942">
    <property type="entry name" value="Beta-barrel_TonB_sf"/>
</dbReference>
<evidence type="ECO:0000256" key="13">
    <source>
        <dbReference type="RuleBase" id="RU003357"/>
    </source>
</evidence>
<dbReference type="NCBIfam" id="TIGR01783">
    <property type="entry name" value="TonB-siderophor"/>
    <property type="match status" value="1"/>
</dbReference>